<evidence type="ECO:0000313" key="2">
    <source>
        <dbReference type="Proteomes" id="UP000229641"/>
    </source>
</evidence>
<protein>
    <recommendedName>
        <fullName evidence="3">Pilus assembly protein PilO</fullName>
    </recommendedName>
</protein>
<organism evidence="1 2">
    <name type="scientific">Candidatus Ghiorseimicrobium undicola</name>
    <dbReference type="NCBI Taxonomy" id="1974746"/>
    <lineage>
        <taxon>Bacteria</taxon>
        <taxon>Pseudomonadati</taxon>
        <taxon>Candidatus Omnitrophota</taxon>
        <taxon>Candidatus Ghiorseimicrobium</taxon>
    </lineage>
</organism>
<proteinExistence type="predicted"/>
<sequence>MLTNQKIDIFVLLKHYKKILPVIIAVALLFAYIKMQEAGEKKIELLQKDIEKETAVNELIDEIKDKEKAFNQYRQKFSEKSSALIMQMISRFAAESQVKIASLSPSRSSSGEVFSRMPFNLKVEGTYHNLGYFISMIESSEDILKVTNFNLSHDIPGTKGKESGQENSLMAVIMLDAIYLMKD</sequence>
<dbReference type="Proteomes" id="UP000229641">
    <property type="component" value="Unassembled WGS sequence"/>
</dbReference>
<dbReference type="GO" id="GO:0043107">
    <property type="term" value="P:type IV pilus-dependent motility"/>
    <property type="evidence" value="ECO:0007669"/>
    <property type="project" value="InterPro"/>
</dbReference>
<dbReference type="Pfam" id="PF04350">
    <property type="entry name" value="PilO"/>
    <property type="match status" value="1"/>
</dbReference>
<comment type="caution">
    <text evidence="1">The sequence shown here is derived from an EMBL/GenBank/DDBJ whole genome shotgun (WGS) entry which is preliminary data.</text>
</comment>
<dbReference type="GO" id="GO:0043683">
    <property type="term" value="P:type IV pilus assembly"/>
    <property type="evidence" value="ECO:0007669"/>
    <property type="project" value="InterPro"/>
</dbReference>
<dbReference type="AlphaFoldDB" id="A0A2H0LW76"/>
<evidence type="ECO:0008006" key="3">
    <source>
        <dbReference type="Google" id="ProtNLM"/>
    </source>
</evidence>
<reference evidence="1 2" key="1">
    <citation type="submission" date="2017-09" db="EMBL/GenBank/DDBJ databases">
        <title>Depth-based differentiation of microbial function through sediment-hosted aquifers and enrichment of novel symbionts in the deep terrestrial subsurface.</title>
        <authorList>
            <person name="Probst A.J."/>
            <person name="Ladd B."/>
            <person name="Jarett J.K."/>
            <person name="Geller-Mcgrath D.E."/>
            <person name="Sieber C.M."/>
            <person name="Emerson J.B."/>
            <person name="Anantharaman K."/>
            <person name="Thomas B.C."/>
            <person name="Malmstrom R."/>
            <person name="Stieglmeier M."/>
            <person name="Klingl A."/>
            <person name="Woyke T."/>
            <person name="Ryan C.M."/>
            <person name="Banfield J.F."/>
        </authorList>
    </citation>
    <scope>NUCLEOTIDE SEQUENCE [LARGE SCALE GENOMIC DNA]</scope>
    <source>
        <strain evidence="1">CG11_big_fil_rev_8_21_14_0_20_42_13</strain>
    </source>
</reference>
<dbReference type="Gene3D" id="3.30.70.60">
    <property type="match status" value="1"/>
</dbReference>
<accession>A0A2H0LW76</accession>
<dbReference type="InterPro" id="IPR014717">
    <property type="entry name" value="Transl_elong_EF1B/ribsomal_bS6"/>
</dbReference>
<dbReference type="EMBL" id="PCWA01000092">
    <property type="protein sequence ID" value="PIQ88679.1"/>
    <property type="molecule type" value="Genomic_DNA"/>
</dbReference>
<dbReference type="InterPro" id="IPR007445">
    <property type="entry name" value="PilO"/>
</dbReference>
<evidence type="ECO:0000313" key="1">
    <source>
        <dbReference type="EMBL" id="PIQ88679.1"/>
    </source>
</evidence>
<gene>
    <name evidence="1" type="ORF">COV72_07055</name>
</gene>
<name>A0A2H0LW76_9BACT</name>